<protein>
    <submittedName>
        <fullName evidence="1">Uncharacterized protein</fullName>
    </submittedName>
</protein>
<accession>A0ABD2A1T6</accession>
<comment type="caution">
    <text evidence="1">The sequence shown here is derived from an EMBL/GenBank/DDBJ whole genome shotgun (WGS) entry which is preliminary data.</text>
</comment>
<gene>
    <name evidence="1" type="ORF">V1478_015786</name>
</gene>
<evidence type="ECO:0000313" key="2">
    <source>
        <dbReference type="Proteomes" id="UP001607302"/>
    </source>
</evidence>
<keyword evidence="2" id="KW-1185">Reference proteome</keyword>
<evidence type="ECO:0000313" key="1">
    <source>
        <dbReference type="EMBL" id="KAL2714601.1"/>
    </source>
</evidence>
<reference evidence="1 2" key="1">
    <citation type="journal article" date="2024" name="Ann. Entomol. Soc. Am.">
        <title>Genomic analyses of the southern and eastern yellowjacket wasps (Hymenoptera: Vespidae) reveal evolutionary signatures of social life.</title>
        <authorList>
            <person name="Catto M.A."/>
            <person name="Caine P.B."/>
            <person name="Orr S.E."/>
            <person name="Hunt B.G."/>
            <person name="Goodisman M.A.D."/>
        </authorList>
    </citation>
    <scope>NUCLEOTIDE SEQUENCE [LARGE SCALE GENOMIC DNA]</scope>
    <source>
        <strain evidence="1">233</strain>
        <tissue evidence="1">Head and thorax</tissue>
    </source>
</reference>
<dbReference type="EMBL" id="JAUDFV010000156">
    <property type="protein sequence ID" value="KAL2714601.1"/>
    <property type="molecule type" value="Genomic_DNA"/>
</dbReference>
<sequence>MHLNTFGHVRLISGWRETHEVAHNTIERVRRMIRRKKSVHYQLKNVKFEEDISEIKVNNCDYEIG</sequence>
<proteinExistence type="predicted"/>
<dbReference type="AlphaFoldDB" id="A0ABD2A1T6"/>
<organism evidence="1 2">
    <name type="scientific">Vespula squamosa</name>
    <name type="common">Southern yellow jacket</name>
    <name type="synonym">Wasp</name>
    <dbReference type="NCBI Taxonomy" id="30214"/>
    <lineage>
        <taxon>Eukaryota</taxon>
        <taxon>Metazoa</taxon>
        <taxon>Ecdysozoa</taxon>
        <taxon>Arthropoda</taxon>
        <taxon>Hexapoda</taxon>
        <taxon>Insecta</taxon>
        <taxon>Pterygota</taxon>
        <taxon>Neoptera</taxon>
        <taxon>Endopterygota</taxon>
        <taxon>Hymenoptera</taxon>
        <taxon>Apocrita</taxon>
        <taxon>Aculeata</taxon>
        <taxon>Vespoidea</taxon>
        <taxon>Vespidae</taxon>
        <taxon>Vespinae</taxon>
        <taxon>Vespula</taxon>
    </lineage>
</organism>
<dbReference type="Proteomes" id="UP001607302">
    <property type="component" value="Unassembled WGS sequence"/>
</dbReference>
<name>A0ABD2A1T6_VESSQ</name>